<evidence type="ECO:0000313" key="1">
    <source>
        <dbReference type="EMBL" id="MDQ0546807.1"/>
    </source>
</evidence>
<dbReference type="RefSeq" id="WP_007564046.1">
    <property type="nucleotide sequence ID" value="NZ_JARVWR010000020.1"/>
</dbReference>
<dbReference type="EMBL" id="JAUSWL010000018">
    <property type="protein sequence ID" value="MDQ0546807.1"/>
    <property type="molecule type" value="Genomic_DNA"/>
</dbReference>
<accession>A0AAJ1WYS7</accession>
<comment type="caution">
    <text evidence="1">The sequence shown here is derived from an EMBL/GenBank/DDBJ whole genome shotgun (WGS) entry which is preliminary data.</text>
</comment>
<dbReference type="AlphaFoldDB" id="A0AAJ1WYS7"/>
<reference evidence="1" key="1">
    <citation type="submission" date="2023-07" db="EMBL/GenBank/DDBJ databases">
        <title>Genomic Encyclopedia of Type Strains, Phase IV (KMG-IV): sequencing the most valuable type-strain genomes for metagenomic binning, comparative biology and taxonomic classification.</title>
        <authorList>
            <person name="Goeker M."/>
        </authorList>
    </citation>
    <scope>NUCLEOTIDE SEQUENCE</scope>
    <source>
        <strain evidence="1">DSM 19569</strain>
    </source>
</reference>
<organism evidence="1 2">
    <name type="scientific">Methylobacterium brachiatum</name>
    <dbReference type="NCBI Taxonomy" id="269660"/>
    <lineage>
        <taxon>Bacteria</taxon>
        <taxon>Pseudomonadati</taxon>
        <taxon>Pseudomonadota</taxon>
        <taxon>Alphaproteobacteria</taxon>
        <taxon>Hyphomicrobiales</taxon>
        <taxon>Methylobacteriaceae</taxon>
        <taxon>Methylobacterium</taxon>
    </lineage>
</organism>
<protein>
    <submittedName>
        <fullName evidence="1">Uncharacterized protein</fullName>
    </submittedName>
</protein>
<gene>
    <name evidence="1" type="ORF">QO001_005759</name>
</gene>
<sequence>MSARLKTLAARFAQAKAQADASNARLRRASAARLAEILADPDPARQLAGLRDRALTPFDRAQLQRALTEKLPGRRRRLPLSLCQQLAALLRQLRYRRRALTRAAVLATPLLAAAVLADRHTPTGRPVRLREGFIISWRLPDGSIHQEQEAANTRLVLLHTSDGGFALRRWFPRLGYGEVAVEPAFIERSLSAAE</sequence>
<name>A0AAJ1WYS7_9HYPH</name>
<proteinExistence type="predicted"/>
<dbReference type="Proteomes" id="UP001223420">
    <property type="component" value="Unassembled WGS sequence"/>
</dbReference>
<evidence type="ECO:0000313" key="2">
    <source>
        <dbReference type="Proteomes" id="UP001223420"/>
    </source>
</evidence>